<proteinExistence type="predicted"/>
<name>A0A5B7DY88_PORTR</name>
<gene>
    <name evidence="1" type="ORF">E2C01_019144</name>
</gene>
<organism evidence="1 2">
    <name type="scientific">Portunus trituberculatus</name>
    <name type="common">Swimming crab</name>
    <name type="synonym">Neptunus trituberculatus</name>
    <dbReference type="NCBI Taxonomy" id="210409"/>
    <lineage>
        <taxon>Eukaryota</taxon>
        <taxon>Metazoa</taxon>
        <taxon>Ecdysozoa</taxon>
        <taxon>Arthropoda</taxon>
        <taxon>Crustacea</taxon>
        <taxon>Multicrustacea</taxon>
        <taxon>Malacostraca</taxon>
        <taxon>Eumalacostraca</taxon>
        <taxon>Eucarida</taxon>
        <taxon>Decapoda</taxon>
        <taxon>Pleocyemata</taxon>
        <taxon>Brachyura</taxon>
        <taxon>Eubrachyura</taxon>
        <taxon>Portunoidea</taxon>
        <taxon>Portunidae</taxon>
        <taxon>Portuninae</taxon>
        <taxon>Portunus</taxon>
    </lineage>
</organism>
<dbReference type="EMBL" id="VSRR010001542">
    <property type="protein sequence ID" value="MPC26017.1"/>
    <property type="molecule type" value="Genomic_DNA"/>
</dbReference>
<reference evidence="1 2" key="1">
    <citation type="submission" date="2019-05" db="EMBL/GenBank/DDBJ databases">
        <title>Another draft genome of Portunus trituberculatus and its Hox gene families provides insights of decapod evolution.</title>
        <authorList>
            <person name="Jeong J.-H."/>
            <person name="Song I."/>
            <person name="Kim S."/>
            <person name="Choi T."/>
            <person name="Kim D."/>
            <person name="Ryu S."/>
            <person name="Kim W."/>
        </authorList>
    </citation>
    <scope>NUCLEOTIDE SEQUENCE [LARGE SCALE GENOMIC DNA]</scope>
    <source>
        <tissue evidence="1">Muscle</tissue>
    </source>
</reference>
<evidence type="ECO:0000313" key="2">
    <source>
        <dbReference type="Proteomes" id="UP000324222"/>
    </source>
</evidence>
<accession>A0A5B7DY88</accession>
<protein>
    <submittedName>
        <fullName evidence="1">Uncharacterized protein</fullName>
    </submittedName>
</protein>
<evidence type="ECO:0000313" key="1">
    <source>
        <dbReference type="EMBL" id="MPC26017.1"/>
    </source>
</evidence>
<sequence length="65" mass="7576">MTLEAQDRIVKKLRKGRCLRDVKKYIFPQRCVETWNSLSEKVVSAKSVHSFKEKLDKCRYGDGAT</sequence>
<comment type="caution">
    <text evidence="1">The sequence shown here is derived from an EMBL/GenBank/DDBJ whole genome shotgun (WGS) entry which is preliminary data.</text>
</comment>
<keyword evidence="2" id="KW-1185">Reference proteome</keyword>
<dbReference type="AlphaFoldDB" id="A0A5B7DY88"/>
<dbReference type="Proteomes" id="UP000324222">
    <property type="component" value="Unassembled WGS sequence"/>
</dbReference>